<organism evidence="13 14">
    <name type="scientific">Salinisphaera japonica YTM-1</name>
    <dbReference type="NCBI Taxonomy" id="1209778"/>
    <lineage>
        <taxon>Bacteria</taxon>
        <taxon>Pseudomonadati</taxon>
        <taxon>Pseudomonadota</taxon>
        <taxon>Gammaproteobacteria</taxon>
        <taxon>Salinisphaerales</taxon>
        <taxon>Salinisphaeraceae</taxon>
        <taxon>Salinisphaera</taxon>
    </lineage>
</organism>
<dbReference type="GO" id="GO:0017004">
    <property type="term" value="P:cytochrome complex assembly"/>
    <property type="evidence" value="ECO:0007669"/>
    <property type="project" value="UniProtKB-KW"/>
</dbReference>
<keyword evidence="5 12" id="KW-0813">Transport</keyword>
<feature type="transmembrane region" description="Helical" evidence="12">
    <location>
        <begin position="16"/>
        <end position="38"/>
    </location>
</feature>
<proteinExistence type="inferred from homology"/>
<evidence type="ECO:0000256" key="1">
    <source>
        <dbReference type="ARBA" id="ARBA00002442"/>
    </source>
</evidence>
<evidence type="ECO:0000256" key="8">
    <source>
        <dbReference type="ARBA" id="ARBA00022692"/>
    </source>
</evidence>
<evidence type="ECO:0000313" key="14">
    <source>
        <dbReference type="Proteomes" id="UP000285310"/>
    </source>
</evidence>
<evidence type="ECO:0000256" key="9">
    <source>
        <dbReference type="ARBA" id="ARBA00022748"/>
    </source>
</evidence>
<dbReference type="GO" id="GO:0015886">
    <property type="term" value="P:heme transport"/>
    <property type="evidence" value="ECO:0007669"/>
    <property type="project" value="InterPro"/>
</dbReference>
<dbReference type="GO" id="GO:1903607">
    <property type="term" value="P:cytochrome c biosynthetic process"/>
    <property type="evidence" value="ECO:0007669"/>
    <property type="project" value="TreeGrafter"/>
</dbReference>
<comment type="caution">
    <text evidence="13">The sequence shown here is derived from an EMBL/GenBank/DDBJ whole genome shotgun (WGS) entry which is preliminary data.</text>
</comment>
<dbReference type="OrthoDB" id="9815607at2"/>
<evidence type="ECO:0000256" key="10">
    <source>
        <dbReference type="ARBA" id="ARBA00022989"/>
    </source>
</evidence>
<gene>
    <name evidence="13" type="ORF">SAJA_00685</name>
</gene>
<evidence type="ECO:0000256" key="11">
    <source>
        <dbReference type="ARBA" id="ARBA00023136"/>
    </source>
</evidence>
<dbReference type="PANTHER" id="PTHR37531">
    <property type="entry name" value="HEME EXPORTER PROTEIN D"/>
    <property type="match status" value="1"/>
</dbReference>
<evidence type="ECO:0000256" key="5">
    <source>
        <dbReference type="ARBA" id="ARBA00022448"/>
    </source>
</evidence>
<keyword evidence="6 12" id="KW-1003">Cell membrane</keyword>
<dbReference type="InterPro" id="IPR052075">
    <property type="entry name" value="Heme_exporter_D"/>
</dbReference>
<dbReference type="EMBL" id="AYKG01000001">
    <property type="protein sequence ID" value="ROO32787.1"/>
    <property type="molecule type" value="Genomic_DNA"/>
</dbReference>
<evidence type="ECO:0000256" key="4">
    <source>
        <dbReference type="ARBA" id="ARBA00016461"/>
    </source>
</evidence>
<dbReference type="RefSeq" id="WP_123656724.1">
    <property type="nucleotide sequence ID" value="NZ_AYKG01000001.1"/>
</dbReference>
<protein>
    <recommendedName>
        <fullName evidence="4 12">Heme exporter protein D</fullName>
    </recommendedName>
</protein>
<evidence type="ECO:0000256" key="3">
    <source>
        <dbReference type="ARBA" id="ARBA00008741"/>
    </source>
</evidence>
<dbReference type="NCBIfam" id="TIGR03141">
    <property type="entry name" value="cytochro_ccmD"/>
    <property type="match status" value="1"/>
</dbReference>
<keyword evidence="8 12" id="KW-0812">Transmembrane</keyword>
<accession>A0A423Q2B2</accession>
<dbReference type="InterPro" id="IPR007078">
    <property type="entry name" value="Haem_export_protD_CcmD"/>
</dbReference>
<comment type="subcellular location">
    <subcellularLocation>
        <location evidence="2 12">Cell inner membrane</location>
        <topology evidence="2 12">Single-pass membrane protein</topology>
    </subcellularLocation>
</comment>
<evidence type="ECO:0000313" key="13">
    <source>
        <dbReference type="EMBL" id="ROO32787.1"/>
    </source>
</evidence>
<dbReference type="AlphaFoldDB" id="A0A423Q2B2"/>
<evidence type="ECO:0000256" key="7">
    <source>
        <dbReference type="ARBA" id="ARBA00022519"/>
    </source>
</evidence>
<comment type="similarity">
    <text evidence="3 12">Belongs to the CcmD/CycX/HelD family.</text>
</comment>
<dbReference type="Proteomes" id="UP000285310">
    <property type="component" value="Unassembled WGS sequence"/>
</dbReference>
<reference evidence="13 14" key="1">
    <citation type="submission" date="2013-10" db="EMBL/GenBank/DDBJ databases">
        <title>Salinisphaera japonica YTM-1 Genome Sequencing.</title>
        <authorList>
            <person name="Lai Q."/>
            <person name="Li C."/>
            <person name="Shao Z."/>
        </authorList>
    </citation>
    <scope>NUCLEOTIDE SEQUENCE [LARGE SCALE GENOMIC DNA]</scope>
    <source>
        <strain evidence="13 14">YTM-1</strain>
    </source>
</reference>
<sequence>MADWASFWAMGGYASYVWSAYGIAAAVITLNVVLPVWYHRGLKRRIRRGAFIDD</sequence>
<name>A0A423Q2B2_9GAMM</name>
<evidence type="ECO:0000256" key="12">
    <source>
        <dbReference type="RuleBase" id="RU363101"/>
    </source>
</evidence>
<keyword evidence="10 12" id="KW-1133">Transmembrane helix</keyword>
<evidence type="ECO:0000256" key="6">
    <source>
        <dbReference type="ARBA" id="ARBA00022475"/>
    </source>
</evidence>
<dbReference type="Pfam" id="PF04995">
    <property type="entry name" value="CcmD"/>
    <property type="match status" value="1"/>
</dbReference>
<keyword evidence="14" id="KW-1185">Reference proteome</keyword>
<comment type="function">
    <text evidence="1 12">Required for the export of heme to the periplasm for the biogenesis of c-type cytochromes.</text>
</comment>
<dbReference type="InParanoid" id="A0A423Q2B2"/>
<keyword evidence="7 12" id="KW-0997">Cell inner membrane</keyword>
<keyword evidence="9 12" id="KW-0201">Cytochrome c-type biogenesis</keyword>
<dbReference type="PANTHER" id="PTHR37531:SF1">
    <property type="entry name" value="HEME EXPORTER PROTEIN D"/>
    <property type="match status" value="1"/>
</dbReference>
<keyword evidence="11 12" id="KW-0472">Membrane</keyword>
<evidence type="ECO:0000256" key="2">
    <source>
        <dbReference type="ARBA" id="ARBA00004377"/>
    </source>
</evidence>
<dbReference type="GO" id="GO:0005886">
    <property type="term" value="C:plasma membrane"/>
    <property type="evidence" value="ECO:0007669"/>
    <property type="project" value="UniProtKB-SubCell"/>
</dbReference>